<gene>
    <name evidence="2" type="ORF">M422DRAFT_262153</name>
</gene>
<dbReference type="Proteomes" id="UP000054279">
    <property type="component" value="Unassembled WGS sequence"/>
</dbReference>
<dbReference type="AlphaFoldDB" id="A0A0C9VDS4"/>
<name>A0A0C9VDS4_SPHS4</name>
<reference evidence="2 3" key="1">
    <citation type="submission" date="2014-06" db="EMBL/GenBank/DDBJ databases">
        <title>Evolutionary Origins and Diversification of the Mycorrhizal Mutualists.</title>
        <authorList>
            <consortium name="DOE Joint Genome Institute"/>
            <consortium name="Mycorrhizal Genomics Consortium"/>
            <person name="Kohler A."/>
            <person name="Kuo A."/>
            <person name="Nagy L.G."/>
            <person name="Floudas D."/>
            <person name="Copeland A."/>
            <person name="Barry K.W."/>
            <person name="Cichocki N."/>
            <person name="Veneault-Fourrey C."/>
            <person name="LaButti K."/>
            <person name="Lindquist E.A."/>
            <person name="Lipzen A."/>
            <person name="Lundell T."/>
            <person name="Morin E."/>
            <person name="Murat C."/>
            <person name="Riley R."/>
            <person name="Ohm R."/>
            <person name="Sun H."/>
            <person name="Tunlid A."/>
            <person name="Henrissat B."/>
            <person name="Grigoriev I.V."/>
            <person name="Hibbett D.S."/>
            <person name="Martin F."/>
        </authorList>
    </citation>
    <scope>NUCLEOTIDE SEQUENCE [LARGE SCALE GENOMIC DNA]</scope>
    <source>
        <strain evidence="2 3">SS14</strain>
    </source>
</reference>
<accession>A0A0C9VDS4</accession>
<dbReference type="HOGENOM" id="CLU_1908038_0_0_1"/>
<proteinExistence type="predicted"/>
<dbReference type="EMBL" id="KN837187">
    <property type="protein sequence ID" value="KIJ35571.1"/>
    <property type="molecule type" value="Genomic_DNA"/>
</dbReference>
<evidence type="ECO:0000313" key="2">
    <source>
        <dbReference type="EMBL" id="KIJ35571.1"/>
    </source>
</evidence>
<protein>
    <submittedName>
        <fullName evidence="2">Unplaced genomic scaffold SPHSTscaffold_112, whole genome shotgun sequence</fullName>
    </submittedName>
</protein>
<feature type="region of interest" description="Disordered" evidence="1">
    <location>
        <begin position="1"/>
        <end position="27"/>
    </location>
</feature>
<organism evidence="2 3">
    <name type="scientific">Sphaerobolus stellatus (strain SS14)</name>
    <dbReference type="NCBI Taxonomy" id="990650"/>
    <lineage>
        <taxon>Eukaryota</taxon>
        <taxon>Fungi</taxon>
        <taxon>Dikarya</taxon>
        <taxon>Basidiomycota</taxon>
        <taxon>Agaricomycotina</taxon>
        <taxon>Agaricomycetes</taxon>
        <taxon>Phallomycetidae</taxon>
        <taxon>Geastrales</taxon>
        <taxon>Sphaerobolaceae</taxon>
        <taxon>Sphaerobolus</taxon>
    </lineage>
</organism>
<evidence type="ECO:0000313" key="3">
    <source>
        <dbReference type="Proteomes" id="UP000054279"/>
    </source>
</evidence>
<keyword evidence="3" id="KW-1185">Reference proteome</keyword>
<sequence>MVSIVSATPSPSPGQARPDQTMPDPVGSTTILLGTTRKTPFVYDRLCLIISRHGLWGPSESPDYILTLMQTLEGLRDTLSSTGINKLNLDKLILSNPKEGVEFTPDALASFSIELHSSEENEQYAKLYRVFPLLPSPSRFLGNLVFPQPPEGAPFTPESVP</sequence>
<evidence type="ECO:0000256" key="1">
    <source>
        <dbReference type="SAM" id="MobiDB-lite"/>
    </source>
</evidence>